<dbReference type="InterPro" id="IPR006182">
    <property type="entry name" value="FliF_N_dom"/>
</dbReference>
<comment type="function">
    <text evidence="9">The M ring may be actively involved in energy transduction.</text>
</comment>
<dbReference type="PRINTS" id="PR01009">
    <property type="entry name" value="FLGMRINGFLIF"/>
</dbReference>
<evidence type="ECO:0000256" key="5">
    <source>
        <dbReference type="ARBA" id="ARBA00022692"/>
    </source>
</evidence>
<feature type="domain" description="Flagellar M-ring C-terminal" evidence="12">
    <location>
        <begin position="254"/>
        <end position="421"/>
    </location>
</feature>
<dbReference type="KEGG" id="dov:DSCO28_03600"/>
<dbReference type="NCBIfam" id="TIGR00206">
    <property type="entry name" value="fliF"/>
    <property type="match status" value="1"/>
</dbReference>
<dbReference type="RefSeq" id="WP_155320903.1">
    <property type="nucleotide sequence ID" value="NZ_AP021876.1"/>
</dbReference>
<evidence type="ECO:0000259" key="11">
    <source>
        <dbReference type="Pfam" id="PF01514"/>
    </source>
</evidence>
<evidence type="ECO:0000256" key="10">
    <source>
        <dbReference type="SAM" id="Phobius"/>
    </source>
</evidence>
<dbReference type="AlphaFoldDB" id="A0A5K7ZEU8"/>
<dbReference type="PIRSF" id="PIRSF004862">
    <property type="entry name" value="FliF"/>
    <property type="match status" value="1"/>
</dbReference>
<dbReference type="InterPro" id="IPR013556">
    <property type="entry name" value="Flag_M-ring_C"/>
</dbReference>
<keyword evidence="13" id="KW-0966">Cell projection</keyword>
<evidence type="ECO:0000256" key="7">
    <source>
        <dbReference type="ARBA" id="ARBA00023136"/>
    </source>
</evidence>
<dbReference type="PANTHER" id="PTHR30046">
    <property type="entry name" value="FLAGELLAR M-RING PROTEIN"/>
    <property type="match status" value="1"/>
</dbReference>
<evidence type="ECO:0000256" key="1">
    <source>
        <dbReference type="ARBA" id="ARBA00004117"/>
    </source>
</evidence>
<evidence type="ECO:0000313" key="14">
    <source>
        <dbReference type="Proteomes" id="UP000425960"/>
    </source>
</evidence>
<gene>
    <name evidence="13" type="primary">fliF</name>
    <name evidence="13" type="ORF">DSCO28_03600</name>
</gene>
<evidence type="ECO:0000256" key="3">
    <source>
        <dbReference type="ARBA" id="ARBA00007971"/>
    </source>
</evidence>
<dbReference type="Pfam" id="PF01514">
    <property type="entry name" value="YscJ_FliF"/>
    <property type="match status" value="1"/>
</dbReference>
<keyword evidence="7 10" id="KW-0472">Membrane</keyword>
<keyword evidence="8 9" id="KW-0975">Bacterial flagellum</keyword>
<comment type="similarity">
    <text evidence="3 9">Belongs to the FliF family.</text>
</comment>
<keyword evidence="4" id="KW-1003">Cell membrane</keyword>
<keyword evidence="6 10" id="KW-1133">Transmembrane helix</keyword>
<accession>A0A5K7ZEU8</accession>
<dbReference type="Gene3D" id="3.30.300.30">
    <property type="match status" value="1"/>
</dbReference>
<evidence type="ECO:0000256" key="4">
    <source>
        <dbReference type="ARBA" id="ARBA00022475"/>
    </source>
</evidence>
<dbReference type="EMBL" id="AP021876">
    <property type="protein sequence ID" value="BBO79794.1"/>
    <property type="molecule type" value="Genomic_DNA"/>
</dbReference>
<evidence type="ECO:0000256" key="6">
    <source>
        <dbReference type="ARBA" id="ARBA00022989"/>
    </source>
</evidence>
<keyword evidence="13" id="KW-0969">Cilium</keyword>
<keyword evidence="5 10" id="KW-0812">Transmembrane</keyword>
<dbReference type="GO" id="GO:0003774">
    <property type="term" value="F:cytoskeletal motor activity"/>
    <property type="evidence" value="ECO:0007669"/>
    <property type="project" value="InterPro"/>
</dbReference>
<dbReference type="Pfam" id="PF08345">
    <property type="entry name" value="YscJ_FliF_C"/>
    <property type="match status" value="1"/>
</dbReference>
<dbReference type="GO" id="GO:0005886">
    <property type="term" value="C:plasma membrane"/>
    <property type="evidence" value="ECO:0007669"/>
    <property type="project" value="UniProtKB-SubCell"/>
</dbReference>
<evidence type="ECO:0000256" key="9">
    <source>
        <dbReference type="PIRNR" id="PIRNR004862"/>
    </source>
</evidence>
<evidence type="ECO:0000256" key="8">
    <source>
        <dbReference type="ARBA" id="ARBA00023143"/>
    </source>
</evidence>
<comment type="subcellular location">
    <subcellularLocation>
        <location evidence="1 9">Bacterial flagellum basal body</location>
    </subcellularLocation>
    <subcellularLocation>
        <location evidence="2">Cell membrane</location>
        <topology evidence="2">Multi-pass membrane protein</topology>
    </subcellularLocation>
</comment>
<evidence type="ECO:0000313" key="13">
    <source>
        <dbReference type="EMBL" id="BBO79794.1"/>
    </source>
</evidence>
<organism evidence="13 14">
    <name type="scientific">Desulfosarcina ovata subsp. sediminis</name>
    <dbReference type="NCBI Taxonomy" id="885957"/>
    <lineage>
        <taxon>Bacteria</taxon>
        <taxon>Pseudomonadati</taxon>
        <taxon>Thermodesulfobacteriota</taxon>
        <taxon>Desulfobacteria</taxon>
        <taxon>Desulfobacterales</taxon>
        <taxon>Desulfosarcinaceae</taxon>
        <taxon>Desulfosarcina</taxon>
    </lineage>
</organism>
<dbReference type="InterPro" id="IPR045851">
    <property type="entry name" value="AMP-bd_C_sf"/>
</dbReference>
<dbReference type="GO" id="GO:0009431">
    <property type="term" value="C:bacterial-type flagellum basal body, MS ring"/>
    <property type="evidence" value="ECO:0007669"/>
    <property type="project" value="InterPro"/>
</dbReference>
<feature type="transmembrane region" description="Helical" evidence="10">
    <location>
        <begin position="21"/>
        <end position="42"/>
    </location>
</feature>
<dbReference type="Proteomes" id="UP000425960">
    <property type="component" value="Chromosome"/>
</dbReference>
<evidence type="ECO:0000259" key="12">
    <source>
        <dbReference type="Pfam" id="PF08345"/>
    </source>
</evidence>
<dbReference type="InterPro" id="IPR000067">
    <property type="entry name" value="FlgMring_FliF"/>
</dbReference>
<feature type="domain" description="Flagellar M-ring N-terminal" evidence="11">
    <location>
        <begin position="49"/>
        <end position="220"/>
    </location>
</feature>
<proteinExistence type="inferred from homology"/>
<dbReference type="GO" id="GO:0071973">
    <property type="term" value="P:bacterial-type flagellum-dependent cell motility"/>
    <property type="evidence" value="ECO:0007669"/>
    <property type="project" value="InterPro"/>
</dbReference>
<dbReference type="InterPro" id="IPR043427">
    <property type="entry name" value="YscJ/FliF"/>
</dbReference>
<evidence type="ECO:0000256" key="2">
    <source>
        <dbReference type="ARBA" id="ARBA00004651"/>
    </source>
</evidence>
<protein>
    <recommendedName>
        <fullName evidence="9">Flagellar M-ring protein</fullName>
    </recommendedName>
</protein>
<sequence>MAFSASILPQQIKLAIKGLTTGRLVAMAILIGGIIAGFSFLINWSETGNLHPLYSNLAPEDAAQVVARLRERQIPYQLTMDGTGVLIPYDKIYETRLELASEGLPRGDGIGFEVFDETNLGMTEFVQNVNYQRALQGELSRTINTLLEVESTRVHIVMPAKSLFIEEEEPATASVIVKLRRGKHLSKDQIQGIVHLVSSSVSRLKPEDVTIIDNSGKMLAGFKETSTVSQVTSNQLAFQEKKERLLENRVKTMLESVLGRDKAIVRVSCLLNFVQQEKTEELYLPDNSVVRSEQASTSFVNGAGSKASGVPGLQSNVVPNTTGATGAAGSKNNQKQQFTKNYEVGKLINRQIMPVGSIQRLSVAVVVDGSYRPAEEGADGEQAQYIPRTTEEMTKLENIVKSAVDYDGTRGDKIEVVNIPFEVETPTETNNFTETPGWLEMIKTHQSLIKYSAAALFFFFSYMIVLKPLSRWLTSTPIEEIQMLEQLPQTIKELERRYAEAGKEDSYTRQLENVIRDNRSGSTQLMKEWLKET</sequence>
<dbReference type="PANTHER" id="PTHR30046:SF0">
    <property type="entry name" value="FLAGELLAR M-RING PROTEIN"/>
    <property type="match status" value="1"/>
</dbReference>
<name>A0A5K7ZEU8_9BACT</name>
<keyword evidence="13" id="KW-0282">Flagellum</keyword>
<reference evidence="13 14" key="1">
    <citation type="submission" date="2019-11" db="EMBL/GenBank/DDBJ databases">
        <title>Comparative genomics of hydrocarbon-degrading Desulfosarcina strains.</title>
        <authorList>
            <person name="Watanabe M."/>
            <person name="Kojima H."/>
            <person name="Fukui M."/>
        </authorList>
    </citation>
    <scope>NUCLEOTIDE SEQUENCE [LARGE SCALE GENOMIC DNA]</scope>
    <source>
        <strain evidence="13 14">28bB2T</strain>
    </source>
</reference>